<dbReference type="SUPFAM" id="SSF49879">
    <property type="entry name" value="SMAD/FHA domain"/>
    <property type="match status" value="1"/>
</dbReference>
<sequence length="380" mass="45117">MTKEKRHRRRESSEREPKVKIKQEEVSPVRPQTSRRSRSRSSGNSSPQRRRASRSPARTRDRSPGRRETSPVRRGSRSPRNRRSRLPTHSGADVKIKREREEHRAGGDERRRRNDQPEERRSRWESDRPRERESGRDRPRERGALASQQAERQQHDEQRRENHQRHGDTQEQDMGESEGGGDPPVEKEKPNFGLSGALTEDTNTFRGVVIKYNEPPEARIPKRRWRLYPFKNDEPLPVMYIHRQSAYLLGRERKIADIPIDHPSCSKQHAVFQYRLMAFTREDGTSGRRVRPYIIDLGSGNGTYLNNQRIEAQRYYELKEKDVIKFGFSSREYVLLHEFFRYKRGGRLRGKRMTTRVSMSKLFPQHFLKLLQILQYHNQY</sequence>
<comment type="subcellular location">
    <subcellularLocation>
        <location evidence="1">Nucleus</location>
    </subcellularLocation>
</comment>
<comment type="function">
    <text evidence="11">Required for pre-mRNA splicing as component of the spliceosome. As a component of the minor spliceosome, involved in the splicing of U12-type introns in pre-mRNAs. Down-regulates NF-kappa-B signaling by competing with RELA for CREBBP/EP300 binding. Involved in the microRNA (miRNA) biogenesis. May be involved in cyclin-D1/CCND1 mRNA stability through the SNARP complex which associates with both the 3'end of the CCND1 gene and its mRNA.</text>
</comment>
<keyword evidence="4" id="KW-0507">mRNA processing</keyword>
<keyword evidence="8" id="KW-0943">RNA-mediated gene silencing</keyword>
<dbReference type="GeneTree" id="ENSGT00940000155320"/>
<dbReference type="InterPro" id="IPR050923">
    <property type="entry name" value="Cell_Proc_Reg/RNA_Proc"/>
</dbReference>
<feature type="compositionally biased region" description="Basic residues" evidence="12">
    <location>
        <begin position="1"/>
        <end position="10"/>
    </location>
</feature>
<keyword evidence="15" id="KW-1185">Reference proteome</keyword>
<keyword evidence="2" id="KW-1017">Isopeptide bond</keyword>
<evidence type="ECO:0000256" key="1">
    <source>
        <dbReference type="ARBA" id="ARBA00004123"/>
    </source>
</evidence>
<dbReference type="GO" id="GO:0000398">
    <property type="term" value="P:mRNA splicing, via spliceosome"/>
    <property type="evidence" value="ECO:0007669"/>
    <property type="project" value="Ensembl"/>
</dbReference>
<proteinExistence type="predicted"/>
<gene>
    <name evidence="14" type="primary">snip1</name>
</gene>
<feature type="compositionally biased region" description="Basic and acidic residues" evidence="12">
    <location>
        <begin position="58"/>
        <end position="71"/>
    </location>
</feature>
<reference evidence="14" key="1">
    <citation type="submission" date="2025-08" db="UniProtKB">
        <authorList>
            <consortium name="Ensembl"/>
        </authorList>
    </citation>
    <scope>IDENTIFICATION</scope>
</reference>
<dbReference type="FunFam" id="2.60.200.20:FF:000008">
    <property type="entry name" value="smad nuclear-interacting protein 1"/>
    <property type="match status" value="1"/>
</dbReference>
<dbReference type="PROSITE" id="PS50006">
    <property type="entry name" value="FHA_DOMAIN"/>
    <property type="match status" value="1"/>
</dbReference>
<feature type="region of interest" description="Disordered" evidence="12">
    <location>
        <begin position="1"/>
        <end position="199"/>
    </location>
</feature>
<evidence type="ECO:0000256" key="3">
    <source>
        <dbReference type="ARBA" id="ARBA00022553"/>
    </source>
</evidence>
<evidence type="ECO:0000256" key="9">
    <source>
        <dbReference type="ARBA" id="ARBA00023187"/>
    </source>
</evidence>
<evidence type="ECO:0000259" key="13">
    <source>
        <dbReference type="PROSITE" id="PS50006"/>
    </source>
</evidence>
<dbReference type="PANTHER" id="PTHR23308">
    <property type="entry name" value="NUCLEAR INHIBITOR OF PROTEIN PHOSPHATASE-1"/>
    <property type="match status" value="1"/>
</dbReference>
<keyword evidence="9" id="KW-0508">mRNA splicing</keyword>
<dbReference type="Pfam" id="PF00498">
    <property type="entry name" value="FHA"/>
    <property type="match status" value="1"/>
</dbReference>
<feature type="compositionally biased region" description="Basic and acidic residues" evidence="12">
    <location>
        <begin position="152"/>
        <end position="169"/>
    </location>
</feature>
<dbReference type="Gene3D" id="2.60.200.20">
    <property type="match status" value="1"/>
</dbReference>
<dbReference type="Ensembl" id="ENSCLMT00005019515.1">
    <property type="protein sequence ID" value="ENSCLMP00005018502.1"/>
    <property type="gene ID" value="ENSCLMG00005009356.1"/>
</dbReference>
<evidence type="ECO:0000256" key="10">
    <source>
        <dbReference type="ARBA" id="ARBA00023242"/>
    </source>
</evidence>
<evidence type="ECO:0000256" key="6">
    <source>
        <dbReference type="ARBA" id="ARBA00022843"/>
    </source>
</evidence>
<evidence type="ECO:0000256" key="5">
    <source>
        <dbReference type="ARBA" id="ARBA00022728"/>
    </source>
</evidence>
<evidence type="ECO:0000256" key="12">
    <source>
        <dbReference type="SAM" id="MobiDB-lite"/>
    </source>
</evidence>
<evidence type="ECO:0000256" key="7">
    <source>
        <dbReference type="ARBA" id="ARBA00023054"/>
    </source>
</evidence>
<evidence type="ECO:0000256" key="2">
    <source>
        <dbReference type="ARBA" id="ARBA00022499"/>
    </source>
</evidence>
<dbReference type="Proteomes" id="UP000694565">
    <property type="component" value="Unplaced"/>
</dbReference>
<dbReference type="InterPro" id="IPR000253">
    <property type="entry name" value="FHA_dom"/>
</dbReference>
<dbReference type="SMART" id="SM00240">
    <property type="entry name" value="FHA"/>
    <property type="match status" value="1"/>
</dbReference>
<protein>
    <submittedName>
        <fullName evidence="14">Smad nuclear interacting protein</fullName>
    </submittedName>
</protein>
<keyword evidence="5" id="KW-0747">Spliceosome</keyword>
<feature type="compositionally biased region" description="Basic residues" evidence="12">
    <location>
        <begin position="74"/>
        <end position="86"/>
    </location>
</feature>
<name>A0A8C2XJV4_CYCLU</name>
<organism evidence="14 15">
    <name type="scientific">Cyclopterus lumpus</name>
    <name type="common">Lumpsucker</name>
    <dbReference type="NCBI Taxonomy" id="8103"/>
    <lineage>
        <taxon>Eukaryota</taxon>
        <taxon>Metazoa</taxon>
        <taxon>Chordata</taxon>
        <taxon>Craniata</taxon>
        <taxon>Vertebrata</taxon>
        <taxon>Euteleostomi</taxon>
        <taxon>Actinopterygii</taxon>
        <taxon>Neopterygii</taxon>
        <taxon>Teleostei</taxon>
        <taxon>Neoteleostei</taxon>
        <taxon>Acanthomorphata</taxon>
        <taxon>Eupercaria</taxon>
        <taxon>Perciformes</taxon>
        <taxon>Cottioidei</taxon>
        <taxon>Cottales</taxon>
        <taxon>Cyclopteridae</taxon>
        <taxon>Cyclopterus</taxon>
    </lineage>
</organism>
<evidence type="ECO:0000313" key="14">
    <source>
        <dbReference type="Ensembl" id="ENSCLMP00005018502.1"/>
    </source>
</evidence>
<evidence type="ECO:0000256" key="8">
    <source>
        <dbReference type="ARBA" id="ARBA00023158"/>
    </source>
</evidence>
<evidence type="ECO:0000256" key="11">
    <source>
        <dbReference type="ARBA" id="ARBA00055964"/>
    </source>
</evidence>
<dbReference type="GO" id="GO:0005681">
    <property type="term" value="C:spliceosomal complex"/>
    <property type="evidence" value="ECO:0007669"/>
    <property type="project" value="UniProtKB-KW"/>
</dbReference>
<feature type="compositionally biased region" description="Basic and acidic residues" evidence="12">
    <location>
        <begin position="92"/>
        <end position="143"/>
    </location>
</feature>
<dbReference type="AlphaFoldDB" id="A0A8C2XJV4"/>
<keyword evidence="10" id="KW-0539">Nucleus</keyword>
<keyword evidence="3" id="KW-0597">Phosphoprotein</keyword>
<dbReference type="InterPro" id="IPR008984">
    <property type="entry name" value="SMAD_FHA_dom_sf"/>
</dbReference>
<keyword evidence="6" id="KW-0832">Ubl conjugation</keyword>
<keyword evidence="7" id="KW-0175">Coiled coil</keyword>
<evidence type="ECO:0000256" key="4">
    <source>
        <dbReference type="ARBA" id="ARBA00022664"/>
    </source>
</evidence>
<dbReference type="CDD" id="cd22718">
    <property type="entry name" value="FHA_SNIP1"/>
    <property type="match status" value="1"/>
</dbReference>
<evidence type="ECO:0000313" key="15">
    <source>
        <dbReference type="Proteomes" id="UP000694565"/>
    </source>
</evidence>
<feature type="compositionally biased region" description="Basic and acidic residues" evidence="12">
    <location>
        <begin position="11"/>
        <end position="27"/>
    </location>
</feature>
<reference evidence="14" key="2">
    <citation type="submission" date="2025-09" db="UniProtKB">
        <authorList>
            <consortium name="Ensembl"/>
        </authorList>
    </citation>
    <scope>IDENTIFICATION</scope>
</reference>
<feature type="domain" description="FHA" evidence="13">
    <location>
        <begin position="247"/>
        <end position="310"/>
    </location>
</feature>
<accession>A0A8C2XJV4</accession>
<dbReference type="GO" id="GO:0031047">
    <property type="term" value="P:regulatory ncRNA-mediated gene silencing"/>
    <property type="evidence" value="ECO:0007669"/>
    <property type="project" value="UniProtKB-KW"/>
</dbReference>